<evidence type="ECO:0000313" key="3">
    <source>
        <dbReference type="Proteomes" id="UP001215598"/>
    </source>
</evidence>
<gene>
    <name evidence="2" type="ORF">B0H16DRAFT_1455313</name>
</gene>
<dbReference type="PANTHER" id="PTHR35371">
    <property type="entry name" value="INNER MEMBRANE PROTEIN"/>
    <property type="match status" value="1"/>
</dbReference>
<dbReference type="Proteomes" id="UP001215598">
    <property type="component" value="Unassembled WGS sequence"/>
</dbReference>
<keyword evidence="1" id="KW-1133">Transmembrane helix</keyword>
<sequence>MSAGKSLFDFPQSSYIVFPLLTLLSYFSPIPILVMLSAPSGIAAKFLTPLLAVALRKVSHGATTLEDSPQKAIVLLTGVYIVLVYILSATMSSTGQLLGNKTGYKNKEPRANKRSISTGLPHRMIATHEALYDIFPAYAVTAALVAVSLTSKSSEVPINGLVLHVFFKLVVYSPAYLFDIDILRSCSHMCSISALLVALWSVVTE</sequence>
<dbReference type="InterPro" id="IPR001129">
    <property type="entry name" value="Membr-assoc_MAPEG"/>
</dbReference>
<feature type="transmembrane region" description="Helical" evidence="1">
    <location>
        <begin position="156"/>
        <end position="176"/>
    </location>
</feature>
<keyword evidence="3" id="KW-1185">Reference proteome</keyword>
<feature type="transmembrane region" description="Helical" evidence="1">
    <location>
        <begin position="72"/>
        <end position="91"/>
    </location>
</feature>
<dbReference type="AlphaFoldDB" id="A0AAD7JGQ9"/>
<dbReference type="GO" id="GO:0016020">
    <property type="term" value="C:membrane"/>
    <property type="evidence" value="ECO:0007669"/>
    <property type="project" value="InterPro"/>
</dbReference>
<proteinExistence type="predicted"/>
<organism evidence="2 3">
    <name type="scientific">Mycena metata</name>
    <dbReference type="NCBI Taxonomy" id="1033252"/>
    <lineage>
        <taxon>Eukaryota</taxon>
        <taxon>Fungi</taxon>
        <taxon>Dikarya</taxon>
        <taxon>Basidiomycota</taxon>
        <taxon>Agaricomycotina</taxon>
        <taxon>Agaricomycetes</taxon>
        <taxon>Agaricomycetidae</taxon>
        <taxon>Agaricales</taxon>
        <taxon>Marasmiineae</taxon>
        <taxon>Mycenaceae</taxon>
        <taxon>Mycena</taxon>
    </lineage>
</organism>
<evidence type="ECO:0000256" key="1">
    <source>
        <dbReference type="SAM" id="Phobius"/>
    </source>
</evidence>
<reference evidence="2" key="1">
    <citation type="submission" date="2023-03" db="EMBL/GenBank/DDBJ databases">
        <title>Massive genome expansion in bonnet fungi (Mycena s.s.) driven by repeated elements and novel gene families across ecological guilds.</title>
        <authorList>
            <consortium name="Lawrence Berkeley National Laboratory"/>
            <person name="Harder C.B."/>
            <person name="Miyauchi S."/>
            <person name="Viragh M."/>
            <person name="Kuo A."/>
            <person name="Thoen E."/>
            <person name="Andreopoulos B."/>
            <person name="Lu D."/>
            <person name="Skrede I."/>
            <person name="Drula E."/>
            <person name="Henrissat B."/>
            <person name="Morin E."/>
            <person name="Kohler A."/>
            <person name="Barry K."/>
            <person name="LaButti K."/>
            <person name="Morin E."/>
            <person name="Salamov A."/>
            <person name="Lipzen A."/>
            <person name="Mereny Z."/>
            <person name="Hegedus B."/>
            <person name="Baldrian P."/>
            <person name="Stursova M."/>
            <person name="Weitz H."/>
            <person name="Taylor A."/>
            <person name="Grigoriev I.V."/>
            <person name="Nagy L.G."/>
            <person name="Martin F."/>
            <person name="Kauserud H."/>
        </authorList>
    </citation>
    <scope>NUCLEOTIDE SEQUENCE</scope>
    <source>
        <strain evidence="2">CBHHK182m</strain>
    </source>
</reference>
<dbReference type="Pfam" id="PF01124">
    <property type="entry name" value="MAPEG"/>
    <property type="match status" value="1"/>
</dbReference>
<name>A0AAD7JGQ9_9AGAR</name>
<keyword evidence="1" id="KW-0472">Membrane</keyword>
<comment type="caution">
    <text evidence="2">The sequence shown here is derived from an EMBL/GenBank/DDBJ whole genome shotgun (WGS) entry which is preliminary data.</text>
</comment>
<dbReference type="EMBL" id="JARKIB010000030">
    <property type="protein sequence ID" value="KAJ7763471.1"/>
    <property type="molecule type" value="Genomic_DNA"/>
</dbReference>
<protein>
    <submittedName>
        <fullName evidence="2">Uncharacterized protein</fullName>
    </submittedName>
</protein>
<accession>A0AAD7JGQ9</accession>
<dbReference type="PANTHER" id="PTHR35371:SF1">
    <property type="entry name" value="BLR7753 PROTEIN"/>
    <property type="match status" value="1"/>
</dbReference>
<feature type="transmembrane region" description="Helical" evidence="1">
    <location>
        <begin position="15"/>
        <end position="36"/>
    </location>
</feature>
<evidence type="ECO:0000313" key="2">
    <source>
        <dbReference type="EMBL" id="KAJ7763471.1"/>
    </source>
</evidence>
<keyword evidence="1" id="KW-0812">Transmembrane</keyword>
<feature type="transmembrane region" description="Helical" evidence="1">
    <location>
        <begin position="130"/>
        <end position="149"/>
    </location>
</feature>